<dbReference type="Proteomes" id="UP000321058">
    <property type="component" value="Unassembled WGS sequence"/>
</dbReference>
<proteinExistence type="predicted"/>
<protein>
    <submittedName>
        <fullName evidence="1">Uncharacterized protein</fullName>
    </submittedName>
</protein>
<reference evidence="1 2" key="1">
    <citation type="submission" date="2019-07" db="EMBL/GenBank/DDBJ databases">
        <title>Whole genome shotgun sequence of Reyranella soli NBRC 108950.</title>
        <authorList>
            <person name="Hosoyama A."/>
            <person name="Uohara A."/>
            <person name="Ohji S."/>
            <person name="Ichikawa N."/>
        </authorList>
    </citation>
    <scope>NUCLEOTIDE SEQUENCE [LARGE SCALE GENOMIC DNA]</scope>
    <source>
        <strain evidence="1 2">NBRC 108950</strain>
    </source>
</reference>
<evidence type="ECO:0000313" key="2">
    <source>
        <dbReference type="Proteomes" id="UP000321058"/>
    </source>
</evidence>
<keyword evidence="2" id="KW-1185">Reference proteome</keyword>
<accession>A0A512NRT4</accession>
<dbReference type="EMBL" id="BKAJ01000243">
    <property type="protein sequence ID" value="GEP61647.1"/>
    <property type="molecule type" value="Genomic_DNA"/>
</dbReference>
<evidence type="ECO:0000313" key="1">
    <source>
        <dbReference type="EMBL" id="GEP61647.1"/>
    </source>
</evidence>
<comment type="caution">
    <text evidence="1">The sequence shown here is derived from an EMBL/GenBank/DDBJ whole genome shotgun (WGS) entry which is preliminary data.</text>
</comment>
<name>A0A512NRT4_9HYPH</name>
<sequence length="50" mass="5391">MAELKDAATGHPGRDNRLSISSGVGDWLFQKNMLAGAKSLLREDSMKMVG</sequence>
<organism evidence="1 2">
    <name type="scientific">Reyranella soli</name>
    <dbReference type="NCBI Taxonomy" id="1230389"/>
    <lineage>
        <taxon>Bacteria</taxon>
        <taxon>Pseudomonadati</taxon>
        <taxon>Pseudomonadota</taxon>
        <taxon>Alphaproteobacteria</taxon>
        <taxon>Hyphomicrobiales</taxon>
        <taxon>Reyranellaceae</taxon>
        <taxon>Reyranella</taxon>
    </lineage>
</organism>
<dbReference type="AlphaFoldDB" id="A0A512NRT4"/>
<gene>
    <name evidence="1" type="ORF">RSO01_88130</name>
</gene>